<gene>
    <name evidence="3" type="ORF">ACJDUG_12380</name>
</gene>
<keyword evidence="4" id="KW-1185">Reference proteome</keyword>
<evidence type="ECO:0000256" key="1">
    <source>
        <dbReference type="ARBA" id="ARBA00004651"/>
    </source>
</evidence>
<feature type="transmembrane region" description="Helical" evidence="2">
    <location>
        <begin position="75"/>
        <end position="94"/>
    </location>
</feature>
<feature type="transmembrane region" description="Helical" evidence="2">
    <location>
        <begin position="384"/>
        <end position="403"/>
    </location>
</feature>
<protein>
    <submittedName>
        <fullName evidence="3">MFS transporter</fullName>
    </submittedName>
</protein>
<name>A0ABW8T5M2_9CLOT</name>
<reference evidence="3 4" key="1">
    <citation type="submission" date="2024-11" db="EMBL/GenBank/DDBJ databases">
        <authorList>
            <person name="Heng Y.C."/>
            <person name="Lim A.C.H."/>
            <person name="Lee J.K.Y."/>
            <person name="Kittelmann S."/>
        </authorList>
    </citation>
    <scope>NUCLEOTIDE SEQUENCE [LARGE SCALE GENOMIC DNA]</scope>
    <source>
        <strain evidence="3 4">WILCCON 0185</strain>
    </source>
</reference>
<dbReference type="InterPro" id="IPR011701">
    <property type="entry name" value="MFS"/>
</dbReference>
<dbReference type="InterPro" id="IPR036259">
    <property type="entry name" value="MFS_trans_sf"/>
</dbReference>
<dbReference type="RefSeq" id="WP_406770200.1">
    <property type="nucleotide sequence ID" value="NZ_JBJHZZ010000009.1"/>
</dbReference>
<dbReference type="PANTHER" id="PTHR23518">
    <property type="entry name" value="C-METHYLTRANSFERASE"/>
    <property type="match status" value="1"/>
</dbReference>
<dbReference type="Proteomes" id="UP001623591">
    <property type="component" value="Unassembled WGS sequence"/>
</dbReference>
<feature type="transmembrane region" description="Helical" evidence="2">
    <location>
        <begin position="124"/>
        <end position="143"/>
    </location>
</feature>
<accession>A0ABW8T5M2</accession>
<feature type="transmembrane region" description="Helical" evidence="2">
    <location>
        <begin position="229"/>
        <end position="251"/>
    </location>
</feature>
<dbReference type="Gene3D" id="1.20.1250.20">
    <property type="entry name" value="MFS general substrate transporter like domains"/>
    <property type="match status" value="2"/>
</dbReference>
<evidence type="ECO:0000313" key="3">
    <source>
        <dbReference type="EMBL" id="MFL0247768.1"/>
    </source>
</evidence>
<dbReference type="EMBL" id="JBJHZZ010000009">
    <property type="protein sequence ID" value="MFL0247768.1"/>
    <property type="molecule type" value="Genomic_DNA"/>
</dbReference>
<dbReference type="Pfam" id="PF07690">
    <property type="entry name" value="MFS_1"/>
    <property type="match status" value="1"/>
</dbReference>
<dbReference type="SUPFAM" id="SSF103473">
    <property type="entry name" value="MFS general substrate transporter"/>
    <property type="match status" value="1"/>
</dbReference>
<comment type="subcellular location">
    <subcellularLocation>
        <location evidence="1">Cell membrane</location>
        <topology evidence="1">Multi-pass membrane protein</topology>
    </subcellularLocation>
</comment>
<comment type="caution">
    <text evidence="3">The sequence shown here is derived from an EMBL/GenBank/DDBJ whole genome shotgun (WGS) entry which is preliminary data.</text>
</comment>
<feature type="transmembrane region" description="Helical" evidence="2">
    <location>
        <begin position="293"/>
        <end position="311"/>
    </location>
</feature>
<proteinExistence type="predicted"/>
<feature type="transmembrane region" description="Helical" evidence="2">
    <location>
        <begin position="34"/>
        <end position="55"/>
    </location>
</feature>
<feature type="transmembrane region" description="Helical" evidence="2">
    <location>
        <begin position="317"/>
        <end position="337"/>
    </location>
</feature>
<feature type="transmembrane region" description="Helical" evidence="2">
    <location>
        <begin position="263"/>
        <end position="281"/>
    </location>
</feature>
<sequence length="410" mass="45423">MGKNFKLLKNTNTDYLVKIKVNKLLHNFSVDRDFTLFLIVGLFTGIASGINSTIFNNFLSDVYKLSASARGIVEFPRELPGALIVIVLGILSFLGDIRMAIVGMCFASLGMLGLGLFSPSFAGMLVWMMLLSLGTHIFMPLSAGIGMDLSDKEKYGMRLGKFNAYNLVATIIGYAIVWIGFNYLGLTYKIAFIIASIFYIFAAFILGLMKQNKKTARKMKFVFRKEYTLYYILCTVNGARKQIFLTFAPWVLIQEYHLSPPTFAILGFIVATLSILTRTAIGNAIDIKGERFVLSLEAIVLIVICMGYSFASKLFPTSIAVVVIAACYIIDNSMSVVEMARSTYIKKIAVHPEDVTPTLSAGTSFDHVIAMTIPFFGGLLWSKLGYQFVFLFAALIAVINLFLSMKIKTV</sequence>
<feature type="transmembrane region" description="Helical" evidence="2">
    <location>
        <begin position="164"/>
        <end position="184"/>
    </location>
</feature>
<evidence type="ECO:0000256" key="2">
    <source>
        <dbReference type="SAM" id="Phobius"/>
    </source>
</evidence>
<feature type="transmembrane region" description="Helical" evidence="2">
    <location>
        <begin position="190"/>
        <end position="209"/>
    </location>
</feature>
<keyword evidence="2" id="KW-0472">Membrane</keyword>
<organism evidence="3 4">
    <name type="scientific">Candidatus Clostridium stratigraminis</name>
    <dbReference type="NCBI Taxonomy" id="3381661"/>
    <lineage>
        <taxon>Bacteria</taxon>
        <taxon>Bacillati</taxon>
        <taxon>Bacillota</taxon>
        <taxon>Clostridia</taxon>
        <taxon>Eubacteriales</taxon>
        <taxon>Clostridiaceae</taxon>
        <taxon>Clostridium</taxon>
    </lineage>
</organism>
<dbReference type="PANTHER" id="PTHR23518:SF2">
    <property type="entry name" value="MAJOR FACILITATOR SUPERFAMILY TRANSPORTER"/>
    <property type="match status" value="1"/>
</dbReference>
<keyword evidence="2" id="KW-1133">Transmembrane helix</keyword>
<keyword evidence="2" id="KW-0812">Transmembrane</keyword>
<evidence type="ECO:0000313" key="4">
    <source>
        <dbReference type="Proteomes" id="UP001623591"/>
    </source>
</evidence>
<feature type="transmembrane region" description="Helical" evidence="2">
    <location>
        <begin position="358"/>
        <end position="378"/>
    </location>
</feature>